<proteinExistence type="inferred from homology"/>
<dbReference type="InterPro" id="IPR014748">
    <property type="entry name" value="Enoyl-CoA_hydra_C"/>
</dbReference>
<dbReference type="Proteomes" id="UP000308014">
    <property type="component" value="Unassembled WGS sequence"/>
</dbReference>
<dbReference type="InterPro" id="IPR001753">
    <property type="entry name" value="Enoyl-CoA_hydra/iso"/>
</dbReference>
<evidence type="ECO:0000256" key="2">
    <source>
        <dbReference type="ARBA" id="ARBA00023026"/>
    </source>
</evidence>
<name>A0A4S8V6C3_AURPU</name>
<dbReference type="PANTHER" id="PTHR11941:SF171">
    <property type="entry name" value="SD19268P"/>
    <property type="match status" value="1"/>
</dbReference>
<dbReference type="SUPFAM" id="SSF52096">
    <property type="entry name" value="ClpP/crotonase"/>
    <property type="match status" value="1"/>
</dbReference>
<evidence type="ECO:0000313" key="4">
    <source>
        <dbReference type="EMBL" id="THW05950.1"/>
    </source>
</evidence>
<comment type="caution">
    <text evidence="4">The sequence shown here is derived from an EMBL/GenBank/DDBJ whole genome shotgun (WGS) entry which is preliminary data.</text>
</comment>
<dbReference type="Pfam" id="PF00378">
    <property type="entry name" value="ECH_1"/>
    <property type="match status" value="1"/>
</dbReference>
<dbReference type="GO" id="GO:0005739">
    <property type="term" value="C:mitochondrion"/>
    <property type="evidence" value="ECO:0007669"/>
    <property type="project" value="TreeGrafter"/>
</dbReference>
<evidence type="ECO:0000256" key="1">
    <source>
        <dbReference type="ARBA" id="ARBA00005254"/>
    </source>
</evidence>
<dbReference type="Gene3D" id="1.10.12.10">
    <property type="entry name" value="Lyase 2-enoyl-coa Hydratase, Chain A, domain 2"/>
    <property type="match status" value="1"/>
</dbReference>
<sequence length="415" mass="45253">MLLRCQGQGDIQFEEPRTFRCAKLCHAHPVEMHNVFKISVASTKSVILSASLRTTREILKTLLNNPGHGRGRWLEVTEFTRTTWGGRKELSPHVSPSFTSQNTNLQAAIVYTTTHTMPLRLSNLRAPALLKPSLYSRRFYSTPSSTIKVSQVPAPHAGSIRILSLNRPSARNAISKQLLSELRQQVEEISNEPEDGPTRALILASESDQAFCAGADLKERLTMSGDETKQFLTLLRDTFTRLSLLPIPTISAISSVAFGGGLELALTTTFRVFGSTSTVALPETRLAIIPGAGGTFRLPALIGTARARDMILTGRRVTAAEAYFLGLCDRLVEVGGEGGDTKKERDLVLAQAVMLARDVCEGGPVATRSALQAVNSWGAGEEAENLAYERVLVTQDRIEALKAFGQKRPPVFKGR</sequence>
<dbReference type="FunFam" id="3.90.226.10:FF:000058">
    <property type="entry name" value="Enoyl-CoA hydratase/isomerase family protein"/>
    <property type="match status" value="1"/>
</dbReference>
<evidence type="ECO:0000313" key="5">
    <source>
        <dbReference type="Proteomes" id="UP000308014"/>
    </source>
</evidence>
<dbReference type="CDD" id="cd06558">
    <property type="entry name" value="crotonase-like"/>
    <property type="match status" value="1"/>
</dbReference>
<evidence type="ECO:0000256" key="3">
    <source>
        <dbReference type="ARBA" id="ARBA00023239"/>
    </source>
</evidence>
<reference evidence="4 5" key="1">
    <citation type="submission" date="2018-10" db="EMBL/GenBank/DDBJ databases">
        <title>Fifty Aureobasidium pullulans genomes reveal a recombining polyextremotolerant generalist.</title>
        <authorList>
            <person name="Gostincar C."/>
            <person name="Turk M."/>
            <person name="Zajc J."/>
            <person name="Gunde-Cimerman N."/>
        </authorList>
    </citation>
    <scope>NUCLEOTIDE SEQUENCE [LARGE SCALE GENOMIC DNA]</scope>
    <source>
        <strain evidence="4 5">EXF-11318</strain>
    </source>
</reference>
<keyword evidence="2" id="KW-0843">Virulence</keyword>
<dbReference type="GO" id="GO:0016829">
    <property type="term" value="F:lyase activity"/>
    <property type="evidence" value="ECO:0007669"/>
    <property type="project" value="UniProtKB-KW"/>
</dbReference>
<dbReference type="Gene3D" id="3.90.226.10">
    <property type="entry name" value="2-enoyl-CoA Hydratase, Chain A, domain 1"/>
    <property type="match status" value="1"/>
</dbReference>
<comment type="similarity">
    <text evidence="1">Belongs to the enoyl-CoA hydratase/isomerase family.</text>
</comment>
<accession>A0A4S8V6C3</accession>
<gene>
    <name evidence="4" type="ORF">D6D24_10093</name>
</gene>
<protein>
    <submittedName>
        <fullName evidence="4">ClpP/crotonase</fullName>
    </submittedName>
</protein>
<dbReference type="PANTHER" id="PTHR11941">
    <property type="entry name" value="ENOYL-COA HYDRATASE-RELATED"/>
    <property type="match status" value="1"/>
</dbReference>
<dbReference type="GO" id="GO:0006635">
    <property type="term" value="P:fatty acid beta-oxidation"/>
    <property type="evidence" value="ECO:0007669"/>
    <property type="project" value="TreeGrafter"/>
</dbReference>
<dbReference type="AlphaFoldDB" id="A0A4S8V6C3"/>
<organism evidence="4 5">
    <name type="scientific">Aureobasidium pullulans</name>
    <name type="common">Black yeast</name>
    <name type="synonym">Pullularia pullulans</name>
    <dbReference type="NCBI Taxonomy" id="5580"/>
    <lineage>
        <taxon>Eukaryota</taxon>
        <taxon>Fungi</taxon>
        <taxon>Dikarya</taxon>
        <taxon>Ascomycota</taxon>
        <taxon>Pezizomycotina</taxon>
        <taxon>Dothideomycetes</taxon>
        <taxon>Dothideomycetidae</taxon>
        <taxon>Dothideales</taxon>
        <taxon>Saccotheciaceae</taxon>
        <taxon>Aureobasidium</taxon>
    </lineage>
</organism>
<dbReference type="EMBL" id="QZAJ01000809">
    <property type="protein sequence ID" value="THW05950.1"/>
    <property type="molecule type" value="Genomic_DNA"/>
</dbReference>
<keyword evidence="3" id="KW-0456">Lyase</keyword>
<dbReference type="InterPro" id="IPR029045">
    <property type="entry name" value="ClpP/crotonase-like_dom_sf"/>
</dbReference>